<dbReference type="EMBL" id="ML145239">
    <property type="protein sequence ID" value="TBU52731.1"/>
    <property type="molecule type" value="Genomic_DNA"/>
</dbReference>
<dbReference type="Proteomes" id="UP000292082">
    <property type="component" value="Unassembled WGS sequence"/>
</dbReference>
<evidence type="ECO:0000259" key="1">
    <source>
        <dbReference type="Pfam" id="PF13508"/>
    </source>
</evidence>
<dbReference type="InterPro" id="IPR052523">
    <property type="entry name" value="Trichothecene_AcTrans"/>
</dbReference>
<accession>A0A4Q9PH64</accession>
<dbReference type="Gene3D" id="3.40.630.30">
    <property type="match status" value="1"/>
</dbReference>
<evidence type="ECO:0000313" key="3">
    <source>
        <dbReference type="Proteomes" id="UP000292082"/>
    </source>
</evidence>
<dbReference type="InterPro" id="IPR016181">
    <property type="entry name" value="Acyl_CoA_acyltransferase"/>
</dbReference>
<protein>
    <recommendedName>
        <fullName evidence="1">N-acetyltransferase domain-containing protein</fullName>
    </recommendedName>
</protein>
<evidence type="ECO:0000313" key="2">
    <source>
        <dbReference type="EMBL" id="TBU52731.1"/>
    </source>
</evidence>
<dbReference type="Pfam" id="PF13508">
    <property type="entry name" value="Acetyltransf_7"/>
    <property type="match status" value="1"/>
</dbReference>
<proteinExistence type="predicted"/>
<dbReference type="PANTHER" id="PTHR42791:SF1">
    <property type="entry name" value="N-ACETYLTRANSFERASE DOMAIN-CONTAINING PROTEIN"/>
    <property type="match status" value="1"/>
</dbReference>
<dbReference type="AlphaFoldDB" id="A0A4Q9PH64"/>
<gene>
    <name evidence="2" type="ORF">BD310DRAFT_939603</name>
</gene>
<feature type="domain" description="N-acetyltransferase" evidence="1">
    <location>
        <begin position="218"/>
        <end position="271"/>
    </location>
</feature>
<dbReference type="GO" id="GO:0016747">
    <property type="term" value="F:acyltransferase activity, transferring groups other than amino-acyl groups"/>
    <property type="evidence" value="ECO:0007669"/>
    <property type="project" value="InterPro"/>
</dbReference>
<keyword evidence="3" id="KW-1185">Reference proteome</keyword>
<name>A0A4Q9PH64_9APHY</name>
<dbReference type="InterPro" id="IPR000182">
    <property type="entry name" value="GNAT_dom"/>
</dbReference>
<organism evidence="2 3">
    <name type="scientific">Dichomitus squalens</name>
    <dbReference type="NCBI Taxonomy" id="114155"/>
    <lineage>
        <taxon>Eukaryota</taxon>
        <taxon>Fungi</taxon>
        <taxon>Dikarya</taxon>
        <taxon>Basidiomycota</taxon>
        <taxon>Agaricomycotina</taxon>
        <taxon>Agaricomycetes</taxon>
        <taxon>Polyporales</taxon>
        <taxon>Polyporaceae</taxon>
        <taxon>Dichomitus</taxon>
    </lineage>
</organism>
<dbReference type="SUPFAM" id="SSF55729">
    <property type="entry name" value="Acyl-CoA N-acyltransferases (Nat)"/>
    <property type="match status" value="1"/>
</dbReference>
<sequence>MQVLRECRELHRGVPSTGIYNGPTRMTFFTFSITHAAFALALTLPTMPRNPDAYVRAMKPAELPQVIDLLTRAFINDPTMCYYGHVSARVQDPANPTPSDAETIRDLRVFWNAMARIPLHIGGNIDVVVAPSSSTNGSADHAQGSAAPAEEQIVAVALWLPPGTSLDFSLATLLRAEFHKVPFVWGFTGSKRLIEFTPAVEKTLKREFKSRKVKRLDTWHVWAIAVDPEHQGAGYSSMLFHHGFRRASPKVIHLVASKPKNKDIYEHFGFETVETHIVGVGKVDAAGLKASGDAAKGVPEFVMIKWTS</sequence>
<dbReference type="CDD" id="cd04301">
    <property type="entry name" value="NAT_SF"/>
    <property type="match status" value="1"/>
</dbReference>
<dbReference type="PANTHER" id="PTHR42791">
    <property type="entry name" value="GNAT FAMILY ACETYLTRANSFERASE"/>
    <property type="match status" value="1"/>
</dbReference>
<reference evidence="2 3" key="1">
    <citation type="submission" date="2019-01" db="EMBL/GenBank/DDBJ databases">
        <title>Draft genome sequences of three monokaryotic isolates of the white-rot basidiomycete fungus Dichomitus squalens.</title>
        <authorList>
            <consortium name="DOE Joint Genome Institute"/>
            <person name="Lopez S.C."/>
            <person name="Andreopoulos B."/>
            <person name="Pangilinan J."/>
            <person name="Lipzen A."/>
            <person name="Riley R."/>
            <person name="Ahrendt S."/>
            <person name="Ng V."/>
            <person name="Barry K."/>
            <person name="Daum C."/>
            <person name="Grigoriev I.V."/>
            <person name="Hilden K.S."/>
            <person name="Makela M.R."/>
            <person name="de Vries R.P."/>
        </authorList>
    </citation>
    <scope>NUCLEOTIDE SEQUENCE [LARGE SCALE GENOMIC DNA]</scope>
    <source>
        <strain evidence="2 3">CBS 464.89</strain>
    </source>
</reference>